<evidence type="ECO:0000313" key="2">
    <source>
        <dbReference type="Proteomes" id="UP000324222"/>
    </source>
</evidence>
<evidence type="ECO:0000313" key="1">
    <source>
        <dbReference type="EMBL" id="MPC43405.1"/>
    </source>
</evidence>
<keyword evidence="2" id="KW-1185">Reference proteome</keyword>
<proteinExistence type="predicted"/>
<dbReference type="Proteomes" id="UP000324222">
    <property type="component" value="Unassembled WGS sequence"/>
</dbReference>
<name>A0A5B7FD33_PORTR</name>
<comment type="caution">
    <text evidence="1">The sequence shown here is derived from an EMBL/GenBank/DDBJ whole genome shotgun (WGS) entry which is preliminary data.</text>
</comment>
<dbReference type="AlphaFoldDB" id="A0A5B7FD33"/>
<organism evidence="1 2">
    <name type="scientific">Portunus trituberculatus</name>
    <name type="common">Swimming crab</name>
    <name type="synonym">Neptunus trituberculatus</name>
    <dbReference type="NCBI Taxonomy" id="210409"/>
    <lineage>
        <taxon>Eukaryota</taxon>
        <taxon>Metazoa</taxon>
        <taxon>Ecdysozoa</taxon>
        <taxon>Arthropoda</taxon>
        <taxon>Crustacea</taxon>
        <taxon>Multicrustacea</taxon>
        <taxon>Malacostraca</taxon>
        <taxon>Eumalacostraca</taxon>
        <taxon>Eucarida</taxon>
        <taxon>Decapoda</taxon>
        <taxon>Pleocyemata</taxon>
        <taxon>Brachyura</taxon>
        <taxon>Eubrachyura</taxon>
        <taxon>Portunoidea</taxon>
        <taxon>Portunidae</taxon>
        <taxon>Portuninae</taxon>
        <taxon>Portunus</taxon>
    </lineage>
</organism>
<gene>
    <name evidence="1" type="ORF">E2C01_037051</name>
</gene>
<reference evidence="1 2" key="1">
    <citation type="submission" date="2019-05" db="EMBL/GenBank/DDBJ databases">
        <title>Another draft genome of Portunus trituberculatus and its Hox gene families provides insights of decapod evolution.</title>
        <authorList>
            <person name="Jeong J.-H."/>
            <person name="Song I."/>
            <person name="Kim S."/>
            <person name="Choi T."/>
            <person name="Kim D."/>
            <person name="Ryu S."/>
            <person name="Kim W."/>
        </authorList>
    </citation>
    <scope>NUCLEOTIDE SEQUENCE [LARGE SCALE GENOMIC DNA]</scope>
    <source>
        <tissue evidence="1">Muscle</tissue>
    </source>
</reference>
<accession>A0A5B7FD33</accession>
<protein>
    <submittedName>
        <fullName evidence="1">Uncharacterized protein</fullName>
    </submittedName>
</protein>
<sequence>MQPKCLVEKEKNKNFSSSSSSFFSLKLVKYLVGVALHQIVEPCSHNHQPENSSHTLTPWSPLCPRHPPASPCHLCGSLALLPPRLRPLRRKCERVAGYRHWHKFRGGSERRGRL</sequence>
<dbReference type="EMBL" id="VSRR010005816">
    <property type="protein sequence ID" value="MPC43405.1"/>
    <property type="molecule type" value="Genomic_DNA"/>
</dbReference>